<reference evidence="1" key="1">
    <citation type="journal article" date="2021" name="PeerJ">
        <title>Extensive microbial diversity within the chicken gut microbiome revealed by metagenomics and culture.</title>
        <authorList>
            <person name="Gilroy R."/>
            <person name="Ravi A."/>
            <person name="Getino M."/>
            <person name="Pursley I."/>
            <person name="Horton D.L."/>
            <person name="Alikhan N.F."/>
            <person name="Baker D."/>
            <person name="Gharbi K."/>
            <person name="Hall N."/>
            <person name="Watson M."/>
            <person name="Adriaenssens E.M."/>
            <person name="Foster-Nyarko E."/>
            <person name="Jarju S."/>
            <person name="Secka A."/>
            <person name="Antonio M."/>
            <person name="Oren A."/>
            <person name="Chaudhuri R.R."/>
            <person name="La Ragione R."/>
            <person name="Hildebrand F."/>
            <person name="Pallen M.J."/>
        </authorList>
    </citation>
    <scope>NUCLEOTIDE SEQUENCE</scope>
    <source>
        <strain evidence="1">CHK183-5548</strain>
    </source>
</reference>
<organism evidence="1 2">
    <name type="scientific">Candidatus Lachnoclostridium pullistercoris</name>
    <dbReference type="NCBI Taxonomy" id="2838632"/>
    <lineage>
        <taxon>Bacteria</taxon>
        <taxon>Bacillati</taxon>
        <taxon>Bacillota</taxon>
        <taxon>Clostridia</taxon>
        <taxon>Lachnospirales</taxon>
        <taxon>Lachnospiraceae</taxon>
    </lineage>
</organism>
<sequence>MSRMRKKAGILLCVFIAAIAVCFVLTQNFLTGEEERVYVSMEEASLPVVYVNSMGREMNPLRGYVQEMDQTAADSLTILPEDRVLSVRIAGYGGSVTGIRYEIRSLDQEQLVERTALSSWEMGEDGVRASLPIQNLIARDEAYELCLIAGLDDGREARYYTRILWSSDGRAQEMVDLAVDFSAKTFDYEQARELTTYLEPDPAADNSSLGHVTLQSDFDQITWGGMNVQPAGDKQVTLRQLDGIMGNVELKYPVLDGVGNTYEVTENFTMKWDAQRVYMMSYDRTMDQVFSGDTDLISGKRILLGIAADPEITVKKSENERYTAFVVNRDLWQFDRGDKDHDASLMKLFSFRSGDQTDLRDNFDGHDIRILDVDDSGNVSFLVCGYMNRGIHEGMVGAACYSYSQEENTLEERFFFPTSQSYEELAIDLDRLAKLGGNGMFYVYLEGSVYAVDLNSNEYLVVARGLKEGTYAVSGDQSRLAWQDGSEPYGAETVHVMNLETGVGQDIHGEPGELVKVLGFVENDFIYGTAGQDDLWMEGNRVIGLPVRRLQIVDDSLNVQADYEKDGIYISNVQVTEGRIRLDQMAKTGNGYEKAGEDIIVCNMEVGASGEADVGWYASDDRKRLYFVQLDQEVAENARIRVNAPESVTYDMSDTLQLRSAAQQDGALYRAYGNGRLLGISEKLADAIVLCYDSMGYVTAEDGSIVWDRVDRSSAANIRDGMTAAARLLRYLDSFSTDTEYSDGVRVMDAGGATLHQVLYYVGKGCPVAAYEPDGSYRLITGYDQTGITVLDPASGESIQMKTEEAESYYSARRSDFVCGLYK</sequence>
<dbReference type="Gene3D" id="3.90.70.10">
    <property type="entry name" value="Cysteine proteinases"/>
    <property type="match status" value="1"/>
</dbReference>
<evidence type="ECO:0000313" key="1">
    <source>
        <dbReference type="EMBL" id="HJC47211.1"/>
    </source>
</evidence>
<evidence type="ECO:0000313" key="2">
    <source>
        <dbReference type="Proteomes" id="UP000823883"/>
    </source>
</evidence>
<comment type="caution">
    <text evidence="1">The sequence shown here is derived from an EMBL/GenBank/DDBJ whole genome shotgun (WGS) entry which is preliminary data.</text>
</comment>
<dbReference type="SUPFAM" id="SSF82171">
    <property type="entry name" value="DPP6 N-terminal domain-like"/>
    <property type="match status" value="1"/>
</dbReference>
<proteinExistence type="predicted"/>
<protein>
    <submittedName>
        <fullName evidence="1">C39 family peptidase</fullName>
    </submittedName>
</protein>
<reference evidence="1" key="2">
    <citation type="submission" date="2021-04" db="EMBL/GenBank/DDBJ databases">
        <authorList>
            <person name="Gilroy R."/>
        </authorList>
    </citation>
    <scope>NUCLEOTIDE SEQUENCE</scope>
    <source>
        <strain evidence="1">CHK183-5548</strain>
    </source>
</reference>
<accession>A0A9D2PA93</accession>
<dbReference type="Proteomes" id="UP000823883">
    <property type="component" value="Unassembled WGS sequence"/>
</dbReference>
<dbReference type="EMBL" id="DWWL01000025">
    <property type="protein sequence ID" value="HJC47211.1"/>
    <property type="molecule type" value="Genomic_DNA"/>
</dbReference>
<dbReference type="AlphaFoldDB" id="A0A9D2PA93"/>
<name>A0A9D2PA93_9FIRM</name>
<gene>
    <name evidence="1" type="ORF">IAA04_04070</name>
</gene>